<proteinExistence type="predicted"/>
<evidence type="ECO:0000313" key="1">
    <source>
        <dbReference type="EMBL" id="AOZ08572.1"/>
    </source>
</evidence>
<sequence>MKRGHAAQDPRRMACRHALVQRDASGLIALLRAVRPTGMAGATQGPVASAVAAAAAAVAAPALSKTRCFAVVVILSRTLLA</sequence>
<keyword evidence="2" id="KW-1185">Reference proteome</keyword>
<evidence type="ECO:0000313" key="2">
    <source>
        <dbReference type="Proteomes" id="UP000177515"/>
    </source>
</evidence>
<dbReference type="EMBL" id="CP017755">
    <property type="protein sequence ID" value="AOZ08572.1"/>
    <property type="molecule type" value="Genomic_DNA"/>
</dbReference>
<organism evidence="1 2">
    <name type="scientific">Cupriavidus malaysiensis</name>
    <dbReference type="NCBI Taxonomy" id="367825"/>
    <lineage>
        <taxon>Bacteria</taxon>
        <taxon>Pseudomonadati</taxon>
        <taxon>Pseudomonadota</taxon>
        <taxon>Betaproteobacteria</taxon>
        <taxon>Burkholderiales</taxon>
        <taxon>Burkholderiaceae</taxon>
        <taxon>Cupriavidus</taxon>
    </lineage>
</organism>
<reference evidence="1 2" key="1">
    <citation type="submission" date="2016-10" db="EMBL/GenBank/DDBJ databases">
        <title>Complete genome sequences of three Cupriavidus strains isolated from various Malaysian environments.</title>
        <authorList>
            <person name="Abdullah A.A.-A."/>
            <person name="Shafie N.A.H."/>
            <person name="Lau N.S."/>
        </authorList>
    </citation>
    <scope>NUCLEOTIDE SEQUENCE [LARGE SCALE GENOMIC DNA]</scope>
    <source>
        <strain evidence="1 2">USMAA1020</strain>
    </source>
</reference>
<name>A0ABN4TMH9_9BURK</name>
<accession>A0ABN4TMH9</accession>
<dbReference type="Proteomes" id="UP000177515">
    <property type="component" value="Chromosome 2"/>
</dbReference>
<gene>
    <name evidence="1" type="ORF">BKK80_21750</name>
</gene>
<protein>
    <submittedName>
        <fullName evidence="1">Uncharacterized protein</fullName>
    </submittedName>
</protein>